<dbReference type="PATRIC" id="fig|1125725.3.peg.2496"/>
<proteinExistence type="predicted"/>
<accession>U1F6J7</accession>
<gene>
    <name evidence="1" type="ORF">HMPREF1325_1742</name>
</gene>
<sequence>MMATFSKHLDLNYTLNLMEKLISFKSNPDLGYRTSGSAAEVAAGDFLHDEMKRIGLKNVHKDPVVVDNFEFKRGRHFLQNAQRKYEKSFAVEFPSKMFGGR</sequence>
<dbReference type="EMBL" id="AUZJ01000066">
    <property type="protein sequence ID" value="ERF59607.1"/>
    <property type="molecule type" value="Genomic_DNA"/>
</dbReference>
<evidence type="ECO:0000313" key="2">
    <source>
        <dbReference type="Proteomes" id="UP000016412"/>
    </source>
</evidence>
<dbReference type="Gene3D" id="3.40.630.10">
    <property type="entry name" value="Zn peptidases"/>
    <property type="match status" value="1"/>
</dbReference>
<dbReference type="STRING" id="1125725.HMPREF1325_1742"/>
<dbReference type="eggNOG" id="COG2234">
    <property type="taxonomic scope" value="Bacteria"/>
</dbReference>
<name>U1F6J7_TRESO</name>
<dbReference type="AlphaFoldDB" id="U1F6J7"/>
<evidence type="ECO:0000313" key="1">
    <source>
        <dbReference type="EMBL" id="ERF59607.1"/>
    </source>
</evidence>
<dbReference type="RefSeq" id="WP_021331496.1">
    <property type="nucleotide sequence ID" value="NZ_AUZJ01000066.1"/>
</dbReference>
<dbReference type="Proteomes" id="UP000016412">
    <property type="component" value="Unassembled WGS sequence"/>
</dbReference>
<protein>
    <submittedName>
        <fullName evidence="1">Uncharacterized protein</fullName>
    </submittedName>
</protein>
<dbReference type="SUPFAM" id="SSF53187">
    <property type="entry name" value="Zn-dependent exopeptidases"/>
    <property type="match status" value="1"/>
</dbReference>
<reference evidence="1 2" key="1">
    <citation type="submission" date="2013-08" db="EMBL/GenBank/DDBJ databases">
        <authorList>
            <person name="Durkin A.S."/>
            <person name="Haft D.R."/>
            <person name="McCorrison J."/>
            <person name="Torralba M."/>
            <person name="Gillis M."/>
            <person name="Haft D.H."/>
            <person name="Methe B."/>
            <person name="Sutton G."/>
            <person name="Nelson K.E."/>
        </authorList>
    </citation>
    <scope>NUCLEOTIDE SEQUENCE [LARGE SCALE GENOMIC DNA]</scope>
    <source>
        <strain evidence="1 2">VPI DR56BR1116</strain>
    </source>
</reference>
<organism evidence="1 2">
    <name type="scientific">Treponema socranskii subsp. socranskii VPI DR56BR1116 = ATCC 35536</name>
    <dbReference type="NCBI Taxonomy" id="1125725"/>
    <lineage>
        <taxon>Bacteria</taxon>
        <taxon>Pseudomonadati</taxon>
        <taxon>Spirochaetota</taxon>
        <taxon>Spirochaetia</taxon>
        <taxon>Spirochaetales</taxon>
        <taxon>Treponemataceae</taxon>
        <taxon>Treponema</taxon>
    </lineage>
</organism>
<comment type="caution">
    <text evidence="1">The sequence shown here is derived from an EMBL/GenBank/DDBJ whole genome shotgun (WGS) entry which is preliminary data.</text>
</comment>